<dbReference type="InterPro" id="IPR036259">
    <property type="entry name" value="MFS_trans_sf"/>
</dbReference>
<evidence type="ECO:0000259" key="7">
    <source>
        <dbReference type="Pfam" id="PF23262"/>
    </source>
</evidence>
<keyword evidence="4 5" id="KW-0472">Membrane</keyword>
<dbReference type="OrthoDB" id="410267at2759"/>
<feature type="domain" description="Nodulin-like" evidence="6">
    <location>
        <begin position="31"/>
        <end position="264"/>
    </location>
</feature>
<evidence type="ECO:0000256" key="5">
    <source>
        <dbReference type="SAM" id="Phobius"/>
    </source>
</evidence>
<keyword evidence="2 5" id="KW-0812">Transmembrane</keyword>
<evidence type="ECO:0000256" key="3">
    <source>
        <dbReference type="ARBA" id="ARBA00022989"/>
    </source>
</evidence>
<dbReference type="PANTHER" id="PTHR21576">
    <property type="entry name" value="UNCHARACTERIZED NODULIN-LIKE PROTEIN"/>
    <property type="match status" value="1"/>
</dbReference>
<dbReference type="AlphaFoldDB" id="A0A5B8MGY7"/>
<dbReference type="Gene3D" id="1.20.1250.20">
    <property type="entry name" value="MFS general substrate transporter like domains"/>
    <property type="match status" value="2"/>
</dbReference>
<feature type="transmembrane region" description="Helical" evidence="5">
    <location>
        <begin position="505"/>
        <end position="526"/>
    </location>
</feature>
<dbReference type="SUPFAM" id="SSF103473">
    <property type="entry name" value="MFS general substrate transporter"/>
    <property type="match status" value="1"/>
</dbReference>
<feature type="transmembrane region" description="Helical" evidence="5">
    <location>
        <begin position="402"/>
        <end position="421"/>
    </location>
</feature>
<name>A0A5B8MGY7_9CHLO</name>
<feature type="transmembrane region" description="Helical" evidence="5">
    <location>
        <begin position="184"/>
        <end position="204"/>
    </location>
</feature>
<dbReference type="Pfam" id="PF23262">
    <property type="entry name" value="NFD4_C"/>
    <property type="match status" value="1"/>
</dbReference>
<dbReference type="InterPro" id="IPR010658">
    <property type="entry name" value="Nodulin-like"/>
</dbReference>
<sequence>MATKGVEYSAVGKGGKGGFERIGHDYRRFGSLLSALYLELLGGGVYAFSVYSGKLHQLGLRQEEVQVIGTSGNLGAWLLLPAGYIFDRYGPSNGILVGSALTATGYFILYLVLTGRIETSVPMLCLGTFMAQNGGGFWDGSALPMATKNFAPDKGLIVGLLKGFWGISASVITVLYQSYFRPNISSFMLMMAIGLPAGALATLHTANVSPKADVKPLTLEERARICFFGYGLLGALVVYVSSSSIFQKDASYPILGNVLIILIAFCGVLYFPTKVPGSIGRKLGLGLTKSHELKLSDLEEEDEDKEMQDATLLPMVQVQPEPALEYAEVMRSKEFWLLFTVMVIVQGAGITLFNNVGELVEALDGESGARDSYVVLLSVGNCLGRALIGICSDLYSNVWSKATFVLFISVVMMVNMLALAIPSLNLLYLSCLVCGTTFGASSTLMPVTLADLYGQENFGKLLGTAMFAPMLGSTFFSTLLSSAMYNYYMPKDGEAHFVCKGGKCFGSTFLIMAGLCFGASLMSFYLKKITDGRNRG</sequence>
<evidence type="ECO:0000313" key="8">
    <source>
        <dbReference type="EMBL" id="QDZ19958.1"/>
    </source>
</evidence>
<feature type="transmembrane region" description="Helical" evidence="5">
    <location>
        <begin position="252"/>
        <end position="272"/>
    </location>
</feature>
<feature type="transmembrane region" description="Helical" evidence="5">
    <location>
        <begin position="225"/>
        <end position="246"/>
    </location>
</feature>
<protein>
    <submittedName>
        <fullName evidence="8">MFS general substrate transporter</fullName>
    </submittedName>
</protein>
<accession>A0A5B8MGY7</accession>
<evidence type="ECO:0000313" key="9">
    <source>
        <dbReference type="Proteomes" id="UP000316726"/>
    </source>
</evidence>
<feature type="transmembrane region" description="Helical" evidence="5">
    <location>
        <begin position="155"/>
        <end position="178"/>
    </location>
</feature>
<dbReference type="STRING" id="1764295.A0A5B8MGY7"/>
<feature type="transmembrane region" description="Helical" evidence="5">
    <location>
        <begin position="35"/>
        <end position="53"/>
    </location>
</feature>
<feature type="transmembrane region" description="Helical" evidence="5">
    <location>
        <begin position="427"/>
        <end position="449"/>
    </location>
</feature>
<evidence type="ECO:0000256" key="1">
    <source>
        <dbReference type="ARBA" id="ARBA00004141"/>
    </source>
</evidence>
<keyword evidence="9" id="KW-1185">Reference proteome</keyword>
<evidence type="ECO:0000256" key="2">
    <source>
        <dbReference type="ARBA" id="ARBA00022692"/>
    </source>
</evidence>
<organism evidence="8 9">
    <name type="scientific">Chloropicon primus</name>
    <dbReference type="NCBI Taxonomy" id="1764295"/>
    <lineage>
        <taxon>Eukaryota</taxon>
        <taxon>Viridiplantae</taxon>
        <taxon>Chlorophyta</taxon>
        <taxon>Chloropicophyceae</taxon>
        <taxon>Chloropicales</taxon>
        <taxon>Chloropicaceae</taxon>
        <taxon>Chloropicon</taxon>
    </lineage>
</organism>
<reference evidence="8 9" key="1">
    <citation type="submission" date="2018-07" db="EMBL/GenBank/DDBJ databases">
        <title>The complete nuclear genome of the prasinophyte Chloropicon primus (CCMP1205).</title>
        <authorList>
            <person name="Pombert J.-F."/>
            <person name="Otis C."/>
            <person name="Turmel M."/>
            <person name="Lemieux C."/>
        </authorList>
    </citation>
    <scope>NUCLEOTIDE SEQUENCE [LARGE SCALE GENOMIC DNA]</scope>
    <source>
        <strain evidence="8 9">CCMP1205</strain>
    </source>
</reference>
<evidence type="ECO:0000256" key="4">
    <source>
        <dbReference type="ARBA" id="ARBA00023136"/>
    </source>
</evidence>
<comment type="subcellular location">
    <subcellularLocation>
        <location evidence="1">Membrane</location>
        <topology evidence="1">Multi-pass membrane protein</topology>
    </subcellularLocation>
</comment>
<dbReference type="InterPro" id="IPR056555">
    <property type="entry name" value="NFD4_C"/>
</dbReference>
<feature type="domain" description="NFD4 C-terminal" evidence="7">
    <location>
        <begin position="329"/>
        <end position="528"/>
    </location>
</feature>
<dbReference type="PANTHER" id="PTHR21576:SF158">
    <property type="entry name" value="RIBOSOMAL RNA-PROCESSING PROTEIN 12-LIKE CONSERVED DOMAIN-CONTAINING PROTEIN"/>
    <property type="match status" value="1"/>
</dbReference>
<feature type="transmembrane region" description="Helical" evidence="5">
    <location>
        <begin position="335"/>
        <end position="353"/>
    </location>
</feature>
<dbReference type="Proteomes" id="UP000316726">
    <property type="component" value="Chromosome 3"/>
</dbReference>
<dbReference type="GO" id="GO:0016020">
    <property type="term" value="C:membrane"/>
    <property type="evidence" value="ECO:0007669"/>
    <property type="project" value="UniProtKB-SubCell"/>
</dbReference>
<feature type="transmembrane region" description="Helical" evidence="5">
    <location>
        <begin position="92"/>
        <end position="113"/>
    </location>
</feature>
<dbReference type="EMBL" id="CP031036">
    <property type="protein sequence ID" value="QDZ19958.1"/>
    <property type="molecule type" value="Genomic_DNA"/>
</dbReference>
<evidence type="ECO:0000259" key="6">
    <source>
        <dbReference type="Pfam" id="PF06813"/>
    </source>
</evidence>
<dbReference type="Pfam" id="PF06813">
    <property type="entry name" value="Nodulin-like"/>
    <property type="match status" value="1"/>
</dbReference>
<feature type="transmembrane region" description="Helical" evidence="5">
    <location>
        <begin position="461"/>
        <end position="485"/>
    </location>
</feature>
<proteinExistence type="predicted"/>
<keyword evidence="3 5" id="KW-1133">Transmembrane helix</keyword>
<gene>
    <name evidence="8" type="ORF">A3770_03p24760</name>
</gene>